<accession>A0ACC0VTD6</accession>
<evidence type="ECO:0000313" key="2">
    <source>
        <dbReference type="Proteomes" id="UP001163321"/>
    </source>
</evidence>
<protein>
    <submittedName>
        <fullName evidence="1">Uncharacterized protein</fullName>
    </submittedName>
</protein>
<keyword evidence="2" id="KW-1185">Reference proteome</keyword>
<reference evidence="1 2" key="1">
    <citation type="journal article" date="2022" name="bioRxiv">
        <title>The genome of the oomycete Peronosclerospora sorghi, a cosmopolitan pathogen of maize and sorghum, is inflated with dispersed pseudogenes.</title>
        <authorList>
            <person name="Fletcher K."/>
            <person name="Martin F."/>
            <person name="Isakeit T."/>
            <person name="Cavanaugh K."/>
            <person name="Magill C."/>
            <person name="Michelmore R."/>
        </authorList>
    </citation>
    <scope>NUCLEOTIDE SEQUENCE [LARGE SCALE GENOMIC DNA]</scope>
    <source>
        <strain evidence="1">P6</strain>
    </source>
</reference>
<organism evidence="1 2">
    <name type="scientific">Peronosclerospora sorghi</name>
    <dbReference type="NCBI Taxonomy" id="230839"/>
    <lineage>
        <taxon>Eukaryota</taxon>
        <taxon>Sar</taxon>
        <taxon>Stramenopiles</taxon>
        <taxon>Oomycota</taxon>
        <taxon>Peronosporomycetes</taxon>
        <taxon>Peronosporales</taxon>
        <taxon>Peronosporaceae</taxon>
        <taxon>Peronosclerospora</taxon>
    </lineage>
</organism>
<comment type="caution">
    <text evidence="1">The sequence shown here is derived from an EMBL/GenBank/DDBJ whole genome shotgun (WGS) entry which is preliminary data.</text>
</comment>
<evidence type="ECO:0000313" key="1">
    <source>
        <dbReference type="EMBL" id="KAI9909759.1"/>
    </source>
</evidence>
<name>A0ACC0VTD6_9STRA</name>
<proteinExistence type="predicted"/>
<dbReference type="EMBL" id="CM047585">
    <property type="protein sequence ID" value="KAI9909759.1"/>
    <property type="molecule type" value="Genomic_DNA"/>
</dbReference>
<dbReference type="Proteomes" id="UP001163321">
    <property type="component" value="Chromosome 6"/>
</dbReference>
<sequence length="71" mass="8426">MSQEFVPVDIQERLPYEGCSGYEQYRSCHVFYTRTRIENAARYTLSPLTDHNRCNCCSTRIREIAFSSRRI</sequence>
<gene>
    <name evidence="1" type="ORF">PsorP6_010910</name>
</gene>